<evidence type="ECO:0000256" key="2">
    <source>
        <dbReference type="SAM" id="SignalP"/>
    </source>
</evidence>
<dbReference type="PROSITE" id="PS51272">
    <property type="entry name" value="SLH"/>
    <property type="match status" value="1"/>
</dbReference>
<dbReference type="AlphaFoldDB" id="A0A1M6UG59"/>
<evidence type="ECO:0000313" key="4">
    <source>
        <dbReference type="EMBL" id="SHK68255.1"/>
    </source>
</evidence>
<protein>
    <submittedName>
        <fullName evidence="4">S-layer homology domain-containing protein</fullName>
    </submittedName>
</protein>
<dbReference type="EMBL" id="FRAR01000020">
    <property type="protein sequence ID" value="SHK68255.1"/>
    <property type="molecule type" value="Genomic_DNA"/>
</dbReference>
<evidence type="ECO:0000256" key="1">
    <source>
        <dbReference type="ARBA" id="ARBA00022737"/>
    </source>
</evidence>
<dbReference type="OrthoDB" id="2473368at2"/>
<dbReference type="InterPro" id="IPR001119">
    <property type="entry name" value="SLH_dom"/>
</dbReference>
<gene>
    <name evidence="4" type="ORF">SAMN02745123_02744</name>
</gene>
<reference evidence="5" key="1">
    <citation type="submission" date="2016-11" db="EMBL/GenBank/DDBJ databases">
        <authorList>
            <person name="Varghese N."/>
            <person name="Submissions S."/>
        </authorList>
    </citation>
    <scope>NUCLEOTIDE SEQUENCE [LARGE SCALE GENOMIC DNA]</scope>
    <source>
        <strain evidence="5">DSM 10349</strain>
    </source>
</reference>
<evidence type="ECO:0000313" key="5">
    <source>
        <dbReference type="Proteomes" id="UP000183997"/>
    </source>
</evidence>
<proteinExistence type="predicted"/>
<keyword evidence="5" id="KW-1185">Reference proteome</keyword>
<name>A0A1M6UG59_9FIRM</name>
<feature type="domain" description="SLH" evidence="3">
    <location>
        <begin position="559"/>
        <end position="621"/>
    </location>
</feature>
<dbReference type="InterPro" id="IPR032599">
    <property type="entry name" value="YcdB/YcdC_rep_domain"/>
</dbReference>
<evidence type="ECO:0000259" key="3">
    <source>
        <dbReference type="PROSITE" id="PS51272"/>
    </source>
</evidence>
<dbReference type="Pfam" id="PF16244">
    <property type="entry name" value="DUF4901"/>
    <property type="match status" value="2"/>
</dbReference>
<accession>A0A1M6UG59</accession>
<sequence>MSKKMISALMASCLCGGLILSPLTMAEAAKASVAPIPSPKINGDLSQAKLPLDQAITKAKEIFAISPTYEQFESGINTYDGRTEWQLNWTKNTEPRGNISVRINAVTGEILGMDRWEDLPPGQRFSGIPKYSYDEGAKAATEWAKKLVPDYMAQVTLTPNQDNPFYGFGERGSAEYYYNFTRVVNGVSFPEHNINVRFNGDTGQFVGFNLQWQDQVSFPSPAGKISSAQAEKVFGENVELIYFRPQRSGAKDAPVKLAYRIKKGTGLFIDAFKGEVINDSGYSYYDRAMDGAAGMANAEKSAVQELSPVEQADVDKYKNLLSAEKALEQFKKMIQVPADLKQTESRLTQDYQYPEQKIWNFYWNGESSTSYESMNAGVDAVTGELISFNRWQKTQYNTVDQKSQLTQEQAQKKAEEFIKKQQTTRSGQIKLANGGPDEYMEKGNPRSYHFSYDRLVNNIPFINNGFEVRVDAFTGEITSYRMIWWNLSFPNTQGSLEQPKAVTAFLADGGLKLEYLRLTRGKNDAPLNLVYRLKNDASTMLDAKTGQLLGWNGQPVPPKQTNVFTDIAGNPAENDINLLAKANIVKSQDGKFYPDRNINKLEALEMLVASRGWYQEPVYRILQGKEKDEQVKRVISAAISLGIIEPGEDQNLEQELSRLDLAKLMINTLDYDGVAKLPQIYQLKSKDAEVVPAEWKGYAALSLGLGLQNELQANYEPTQKVTRGAAATSLVHMLQVKK</sequence>
<dbReference type="RefSeq" id="WP_072915386.1">
    <property type="nucleotide sequence ID" value="NZ_FRAR01000020.1"/>
</dbReference>
<dbReference type="STRING" id="1121421.SAMN02745123_02744"/>
<dbReference type="Proteomes" id="UP000183997">
    <property type="component" value="Unassembled WGS sequence"/>
</dbReference>
<feature type="signal peptide" evidence="2">
    <location>
        <begin position="1"/>
        <end position="26"/>
    </location>
</feature>
<keyword evidence="1" id="KW-0677">Repeat</keyword>
<keyword evidence="2" id="KW-0732">Signal</keyword>
<feature type="chain" id="PRO_5039427123" evidence="2">
    <location>
        <begin position="27"/>
        <end position="738"/>
    </location>
</feature>
<dbReference type="Pfam" id="PF00395">
    <property type="entry name" value="SLH"/>
    <property type="match status" value="1"/>
</dbReference>
<organism evidence="4 5">
    <name type="scientific">Desulforamulus aeronauticus DSM 10349</name>
    <dbReference type="NCBI Taxonomy" id="1121421"/>
    <lineage>
        <taxon>Bacteria</taxon>
        <taxon>Bacillati</taxon>
        <taxon>Bacillota</taxon>
        <taxon>Clostridia</taxon>
        <taxon>Eubacteriales</taxon>
        <taxon>Peptococcaceae</taxon>
        <taxon>Desulforamulus</taxon>
    </lineage>
</organism>